<organism evidence="2">
    <name type="scientific">viral metagenome</name>
    <dbReference type="NCBI Taxonomy" id="1070528"/>
    <lineage>
        <taxon>unclassified sequences</taxon>
        <taxon>metagenomes</taxon>
        <taxon>organismal metagenomes</taxon>
    </lineage>
</organism>
<keyword evidence="1" id="KW-0812">Transmembrane</keyword>
<reference evidence="2" key="1">
    <citation type="journal article" date="2020" name="Nature">
        <title>Giant virus diversity and host interactions through global metagenomics.</title>
        <authorList>
            <person name="Schulz F."/>
            <person name="Roux S."/>
            <person name="Paez-Espino D."/>
            <person name="Jungbluth S."/>
            <person name="Walsh D.A."/>
            <person name="Denef V.J."/>
            <person name="McMahon K.D."/>
            <person name="Konstantinidis K.T."/>
            <person name="Eloe-Fadrosh E.A."/>
            <person name="Kyrpides N.C."/>
            <person name="Woyke T."/>
        </authorList>
    </citation>
    <scope>NUCLEOTIDE SEQUENCE</scope>
    <source>
        <strain evidence="2">GVMAG-M-3300021963-12</strain>
    </source>
</reference>
<evidence type="ECO:0000313" key="2">
    <source>
        <dbReference type="EMBL" id="QHT07375.1"/>
    </source>
</evidence>
<dbReference type="AlphaFoldDB" id="A0A6C0CV41"/>
<feature type="transmembrane region" description="Helical" evidence="1">
    <location>
        <begin position="40"/>
        <end position="60"/>
    </location>
</feature>
<sequence>MCDSVKRSKYMWYFIVSLLVTLGYMISQRTGEGMILNLEALPIIIVLYIIVTIFLVWWIAELINCYFDVNAVPSFTEEAKTVKAALIGGLLLVSAGLAKFLYDNLGKPAGNAATKHYMGVELLGGKRKLTRRRR</sequence>
<evidence type="ECO:0000256" key="1">
    <source>
        <dbReference type="SAM" id="Phobius"/>
    </source>
</evidence>
<protein>
    <submittedName>
        <fullName evidence="2">Uncharacterized protein</fullName>
    </submittedName>
</protein>
<keyword evidence="1" id="KW-1133">Transmembrane helix</keyword>
<feature type="transmembrane region" description="Helical" evidence="1">
    <location>
        <begin position="12"/>
        <end position="28"/>
    </location>
</feature>
<dbReference type="EMBL" id="MN739481">
    <property type="protein sequence ID" value="QHT07375.1"/>
    <property type="molecule type" value="Genomic_DNA"/>
</dbReference>
<proteinExistence type="predicted"/>
<accession>A0A6C0CV41</accession>
<name>A0A6C0CV41_9ZZZZ</name>
<keyword evidence="1" id="KW-0472">Membrane</keyword>
<feature type="transmembrane region" description="Helical" evidence="1">
    <location>
        <begin position="81"/>
        <end position="102"/>
    </location>
</feature>